<dbReference type="KEGG" id="tet:TTHERM_00794140"/>
<dbReference type="CDD" id="cd00038">
    <property type="entry name" value="CAP_ED"/>
    <property type="match status" value="1"/>
</dbReference>
<feature type="compositionally biased region" description="Polar residues" evidence="1">
    <location>
        <begin position="890"/>
        <end position="905"/>
    </location>
</feature>
<feature type="compositionally biased region" description="Basic and acidic residues" evidence="1">
    <location>
        <begin position="82"/>
        <end position="93"/>
    </location>
</feature>
<organism evidence="3 4">
    <name type="scientific">Tetrahymena thermophila (strain SB210)</name>
    <dbReference type="NCBI Taxonomy" id="312017"/>
    <lineage>
        <taxon>Eukaryota</taxon>
        <taxon>Sar</taxon>
        <taxon>Alveolata</taxon>
        <taxon>Ciliophora</taxon>
        <taxon>Intramacronucleata</taxon>
        <taxon>Oligohymenophorea</taxon>
        <taxon>Hymenostomatida</taxon>
        <taxon>Tetrahymenina</taxon>
        <taxon>Tetrahymenidae</taxon>
        <taxon>Tetrahymena</taxon>
    </lineage>
</organism>
<feature type="compositionally biased region" description="Polar residues" evidence="1">
    <location>
        <begin position="723"/>
        <end position="733"/>
    </location>
</feature>
<feature type="compositionally biased region" description="Basic and acidic residues" evidence="1">
    <location>
        <begin position="544"/>
        <end position="560"/>
    </location>
</feature>
<evidence type="ECO:0000259" key="2">
    <source>
        <dbReference type="PROSITE" id="PS50042"/>
    </source>
</evidence>
<feature type="compositionally biased region" description="Polar residues" evidence="1">
    <location>
        <begin position="840"/>
        <end position="855"/>
    </location>
</feature>
<dbReference type="Pfam" id="PF00027">
    <property type="entry name" value="cNMP_binding"/>
    <property type="match status" value="1"/>
</dbReference>
<feature type="compositionally biased region" description="Low complexity" evidence="1">
    <location>
        <begin position="1074"/>
        <end position="1086"/>
    </location>
</feature>
<feature type="compositionally biased region" description="Low complexity" evidence="1">
    <location>
        <begin position="387"/>
        <end position="401"/>
    </location>
</feature>
<feature type="compositionally biased region" description="Polar residues" evidence="1">
    <location>
        <begin position="1050"/>
        <end position="1066"/>
    </location>
</feature>
<feature type="region of interest" description="Disordered" evidence="1">
    <location>
        <begin position="222"/>
        <end position="276"/>
    </location>
</feature>
<feature type="compositionally biased region" description="Polar residues" evidence="1">
    <location>
        <begin position="743"/>
        <end position="760"/>
    </location>
</feature>
<dbReference type="EMBL" id="GG662609">
    <property type="protein sequence ID" value="EAS00688.2"/>
    <property type="molecule type" value="Genomic_DNA"/>
</dbReference>
<keyword evidence="4" id="KW-1185">Reference proteome</keyword>
<feature type="region of interest" description="Disordered" evidence="1">
    <location>
        <begin position="723"/>
        <end position="803"/>
    </location>
</feature>
<evidence type="ECO:0000313" key="4">
    <source>
        <dbReference type="Proteomes" id="UP000009168"/>
    </source>
</evidence>
<feature type="compositionally biased region" description="Polar residues" evidence="1">
    <location>
        <begin position="933"/>
        <end position="942"/>
    </location>
</feature>
<feature type="region of interest" description="Disordered" evidence="1">
    <location>
        <begin position="890"/>
        <end position="946"/>
    </location>
</feature>
<dbReference type="Gene3D" id="2.60.120.10">
    <property type="entry name" value="Jelly Rolls"/>
    <property type="match status" value="1"/>
</dbReference>
<feature type="compositionally biased region" description="Basic residues" evidence="1">
    <location>
        <begin position="1087"/>
        <end position="1100"/>
    </location>
</feature>
<dbReference type="HOGENOM" id="CLU_262027_0_0_1"/>
<name>Q23W17_TETTS</name>
<feature type="region of interest" description="Disordered" evidence="1">
    <location>
        <begin position="837"/>
        <end position="863"/>
    </location>
</feature>
<feature type="compositionally biased region" description="Polar residues" evidence="1">
    <location>
        <begin position="573"/>
        <end position="593"/>
    </location>
</feature>
<feature type="compositionally biased region" description="Polar residues" evidence="1">
    <location>
        <begin position="402"/>
        <end position="422"/>
    </location>
</feature>
<feature type="region of interest" description="Disordered" evidence="1">
    <location>
        <begin position="82"/>
        <end position="101"/>
    </location>
</feature>
<feature type="domain" description="Cyclic nucleotide-binding" evidence="2">
    <location>
        <begin position="1149"/>
        <end position="1251"/>
    </location>
</feature>
<dbReference type="InterPro" id="IPR014710">
    <property type="entry name" value="RmlC-like_jellyroll"/>
</dbReference>
<feature type="region of interest" description="Disordered" evidence="1">
    <location>
        <begin position="1040"/>
        <end position="1103"/>
    </location>
</feature>
<evidence type="ECO:0000256" key="1">
    <source>
        <dbReference type="SAM" id="MobiDB-lite"/>
    </source>
</evidence>
<dbReference type="InParanoid" id="Q23W17"/>
<dbReference type="Proteomes" id="UP000009168">
    <property type="component" value="Unassembled WGS sequence"/>
</dbReference>
<dbReference type="PROSITE" id="PS50042">
    <property type="entry name" value="CNMP_BINDING_3"/>
    <property type="match status" value="1"/>
</dbReference>
<feature type="region of interest" description="Disordered" evidence="1">
    <location>
        <begin position="374"/>
        <end position="471"/>
    </location>
</feature>
<sequence>MSSTNEGSNFVPRKLNPYENELQFEYQRLHTNQTQNMMKKNNVQQGPNLQVISILQNYPDKLNEKPIYDSKQQQFLIIKDQETDQEQDKEKDQSVQLTTAFNPNQYEVDDLSGDLLKKKNQKDLHQGSVRLTDEANFVGSPIDLRKIQYEEDDLKRQQNINNIIMEIDKNERAVKKLKYIWPYSKLENHKLQDIQEKTNEYFRNQNNKILNQTVKNSSNIQWDEFDKMPPSSSHQRSQSHTRRRSSLNKEKKSSQLTQEYYQNEKPDNFESIRNNNNNNKMIQTQYSFSINPHDKQNLNRSKENDNPKTQAEVQENINLEDNNSSFLSNTHAKQKFSEMTEQRGKLESKEGLRNVLLRQSHQKKQEPWQIMQYQKTLPDDRNQVIQSRGASRYSRSRSQSRNGQYPQSNVNTRQSTQSNQVSPRAYDKDLDNSSRSQSRNGQYPQNNANTRQSTQSNQVSPRVYDKDLDNSFQVQQDFRYNDKTLMNKKNKDPINHSYENRVNNINYFEDDNIKRTSSQNQQYKKTYQNYQNESDEDNVFKRQLPNEDGRRTVYYDDNNRRSINNEIHKKQNTLDPSDYQQINNNRQNTLKSRAQSRQKSRQASPLGANDDQSNYYKNSTNNRVKTQQDYLPRIKNGNEKELKTEANYIENEDDQKETNFNQKRKNSQPYGESFKGSIKFSDPYIQKQLIEFENEQRSQNNEIDEGFIKQEQLDKMANYVKNFNQTTRGNRQFRTLEDKRNIKTSQNTHRTLDQGKNNEQSLEKDDFRKRRNSGLNQTLKQQRAHSKNEVREKTPVDNKVRYSVQNDQFKETLKSKRIQQQDLDRLMRDDFDDFEKDAAQKSSKQRSPIYKNNNQDDSDILGGASQMDKDILKKQQLINILNSNQAKDVQDSNLSYGNSKFSKIPSTAKKPALKNRMEGMQDSELTQKKDNYTENSSQQPSSVYFKGKQNDKLGMDVRRIFEDIEKRKKIHRLDDKETQKIYSYGDYTIIHHPKQNSSKLLQIDENSKHFENFQEEFGEQMNDFLDVAIDCHESSKKRLSPLGKYKLPQSPKSPTRNHLNNITNNYKVKKQQQRSKSVLNNVSRGKSSQKQKRQSSKKSKGQVDFDEQKYKLICQRIAVKMTYIPAEYSSRSEQYLRDLLAELKIYNPVFSNISYFTGVNILRLSRIYVYEEDSDIYTENQPSNSSFLILYGRVCLSSKDNGEFKESIMGETIGEEAVLGPEDKNINRFETATAMEETSMCEINREFLEKFRISCSEKGLQDDYMSIVTLLKKNFIQKKTLRLLNAQKDQAE</sequence>
<accession>Q23W17</accession>
<feature type="compositionally biased region" description="Basic residues" evidence="1">
    <location>
        <begin position="237"/>
        <end position="246"/>
    </location>
</feature>
<evidence type="ECO:0000313" key="3">
    <source>
        <dbReference type="EMBL" id="EAS00688.2"/>
    </source>
</evidence>
<reference evidence="4" key="1">
    <citation type="journal article" date="2006" name="PLoS Biol.">
        <title>Macronuclear genome sequence of the ciliate Tetrahymena thermophila, a model eukaryote.</title>
        <authorList>
            <person name="Eisen J.A."/>
            <person name="Coyne R.S."/>
            <person name="Wu M."/>
            <person name="Wu D."/>
            <person name="Thiagarajan M."/>
            <person name="Wortman J.R."/>
            <person name="Badger J.H."/>
            <person name="Ren Q."/>
            <person name="Amedeo P."/>
            <person name="Jones K.M."/>
            <person name="Tallon L.J."/>
            <person name="Delcher A.L."/>
            <person name="Salzberg S.L."/>
            <person name="Silva J.C."/>
            <person name="Haas B.J."/>
            <person name="Majoros W.H."/>
            <person name="Farzad M."/>
            <person name="Carlton J.M."/>
            <person name="Smith R.K. Jr."/>
            <person name="Garg J."/>
            <person name="Pearlman R.E."/>
            <person name="Karrer K.M."/>
            <person name="Sun L."/>
            <person name="Manning G."/>
            <person name="Elde N.C."/>
            <person name="Turkewitz A.P."/>
            <person name="Asai D.J."/>
            <person name="Wilkes D.E."/>
            <person name="Wang Y."/>
            <person name="Cai H."/>
            <person name="Collins K."/>
            <person name="Stewart B.A."/>
            <person name="Lee S.R."/>
            <person name="Wilamowska K."/>
            <person name="Weinberg Z."/>
            <person name="Ruzzo W.L."/>
            <person name="Wloga D."/>
            <person name="Gaertig J."/>
            <person name="Frankel J."/>
            <person name="Tsao C.-C."/>
            <person name="Gorovsky M.A."/>
            <person name="Keeling P.J."/>
            <person name="Waller R.F."/>
            <person name="Patron N.J."/>
            <person name="Cherry J.M."/>
            <person name="Stover N.A."/>
            <person name="Krieger C.J."/>
            <person name="del Toro C."/>
            <person name="Ryder H.F."/>
            <person name="Williamson S.C."/>
            <person name="Barbeau R.A."/>
            <person name="Hamilton E.P."/>
            <person name="Orias E."/>
        </authorList>
    </citation>
    <scope>NUCLEOTIDE SEQUENCE [LARGE SCALE GENOMIC DNA]</scope>
    <source>
        <strain evidence="4">SB210</strain>
    </source>
</reference>
<dbReference type="GeneID" id="7825491"/>
<gene>
    <name evidence="3" type="ORF">TTHERM_00794140</name>
</gene>
<feature type="compositionally biased region" description="Polar residues" evidence="1">
    <location>
        <begin position="610"/>
        <end position="629"/>
    </location>
</feature>
<dbReference type="InterPro" id="IPR000595">
    <property type="entry name" value="cNMP-bd_dom"/>
</dbReference>
<feature type="region of interest" description="Disordered" evidence="1">
    <location>
        <begin position="544"/>
        <end position="677"/>
    </location>
</feature>
<dbReference type="SUPFAM" id="SSF51206">
    <property type="entry name" value="cAMP-binding domain-like"/>
    <property type="match status" value="1"/>
</dbReference>
<feature type="compositionally biased region" description="Polar residues" evidence="1">
    <location>
        <begin position="433"/>
        <end position="460"/>
    </location>
</feature>
<proteinExistence type="predicted"/>
<dbReference type="RefSeq" id="XP_001020933.2">
    <property type="nucleotide sequence ID" value="XM_001020933.2"/>
</dbReference>
<protein>
    <submittedName>
        <fullName evidence="3">Cyclic nucleotide-binding domain protein</fullName>
    </submittedName>
</protein>
<feature type="compositionally biased region" description="Basic and acidic residues" evidence="1">
    <location>
        <begin position="915"/>
        <end position="932"/>
    </location>
</feature>
<dbReference type="InterPro" id="IPR018490">
    <property type="entry name" value="cNMP-bd_dom_sf"/>
</dbReference>
<feature type="compositionally biased region" description="Basic and acidic residues" evidence="1">
    <location>
        <begin position="786"/>
        <end position="800"/>
    </location>
</feature>